<proteinExistence type="predicted"/>
<dbReference type="AlphaFoldDB" id="A0AAU7CAW2"/>
<dbReference type="InterPro" id="IPR013321">
    <property type="entry name" value="Arc_rbn_hlx_hlx"/>
</dbReference>
<dbReference type="RefSeq" id="WP_406694997.1">
    <property type="nucleotide sequence ID" value="NZ_CP155447.1"/>
</dbReference>
<dbReference type="SUPFAM" id="SSF47598">
    <property type="entry name" value="Ribbon-helix-helix"/>
    <property type="match status" value="1"/>
</dbReference>
<dbReference type="Pfam" id="PF05534">
    <property type="entry name" value="HicB"/>
    <property type="match status" value="1"/>
</dbReference>
<evidence type="ECO:0000313" key="1">
    <source>
        <dbReference type="EMBL" id="XBH02255.1"/>
    </source>
</evidence>
<gene>
    <name evidence="1" type="ORF">V5E97_28545</name>
</gene>
<dbReference type="EMBL" id="CP155447">
    <property type="protein sequence ID" value="XBH02255.1"/>
    <property type="molecule type" value="Genomic_DNA"/>
</dbReference>
<accession>A0AAU7CAW2</accession>
<organism evidence="1">
    <name type="scientific">Singulisphaera sp. Ch08</name>
    <dbReference type="NCBI Taxonomy" id="3120278"/>
    <lineage>
        <taxon>Bacteria</taxon>
        <taxon>Pseudomonadati</taxon>
        <taxon>Planctomycetota</taxon>
        <taxon>Planctomycetia</taxon>
        <taxon>Isosphaerales</taxon>
        <taxon>Isosphaeraceae</taxon>
        <taxon>Singulisphaera</taxon>
    </lineage>
</organism>
<sequence length="62" mass="6792">MPETVVHFQIRMPPVLHEKLASRAKDDKHSLNALVVGFLRDAVELHEASSSKKDATGTTPPS</sequence>
<protein>
    <submittedName>
        <fullName evidence="1">Toxin-antitoxin system HicB family antitoxin</fullName>
    </submittedName>
</protein>
<dbReference type="Gene3D" id="1.10.1220.10">
    <property type="entry name" value="Met repressor-like"/>
    <property type="match status" value="1"/>
</dbReference>
<dbReference type="InterPro" id="IPR008651">
    <property type="entry name" value="Uncharacterised_HicB"/>
</dbReference>
<dbReference type="InterPro" id="IPR010985">
    <property type="entry name" value="Ribbon_hlx_hlx"/>
</dbReference>
<dbReference type="GO" id="GO:0006355">
    <property type="term" value="P:regulation of DNA-templated transcription"/>
    <property type="evidence" value="ECO:0007669"/>
    <property type="project" value="InterPro"/>
</dbReference>
<reference evidence="1" key="1">
    <citation type="submission" date="2024-05" db="EMBL/GenBank/DDBJ databases">
        <title>Planctomycetes of the genus Singulisphaera possess chitinolytic capabilities.</title>
        <authorList>
            <person name="Ivanova A."/>
        </authorList>
    </citation>
    <scope>NUCLEOTIDE SEQUENCE</scope>
    <source>
        <strain evidence="1">Ch08T</strain>
    </source>
</reference>
<name>A0AAU7CAW2_9BACT</name>